<gene>
    <name evidence="2" type="ORF">G5575_15890</name>
</gene>
<reference evidence="2 3" key="1">
    <citation type="submission" date="2020-02" db="EMBL/GenBank/DDBJ databases">
        <authorList>
            <person name="Khan S.A."/>
            <person name="Jeon C.O."/>
            <person name="Chun B.H."/>
        </authorList>
    </citation>
    <scope>NUCLEOTIDE SEQUENCE [LARGE SCALE GENOMIC DNA]</scope>
    <source>
        <strain evidence="2 3">H239</strain>
    </source>
</reference>
<keyword evidence="3" id="KW-1185">Reference proteome</keyword>
<accession>A0A6M1SP13</accession>
<dbReference type="AlphaFoldDB" id="A0A6M1SP13"/>
<proteinExistence type="predicted"/>
<keyword evidence="1" id="KW-0472">Membrane</keyword>
<evidence type="ECO:0000313" key="3">
    <source>
        <dbReference type="Proteomes" id="UP000474802"/>
    </source>
</evidence>
<name>A0A6M1SP13_9HYPH</name>
<evidence type="ECO:0000256" key="1">
    <source>
        <dbReference type="SAM" id="Phobius"/>
    </source>
</evidence>
<protein>
    <submittedName>
        <fullName evidence="2">Uncharacterized protein</fullName>
    </submittedName>
</protein>
<sequence>MEKLLDTLAGQPLALVVFAVVLALIFGVRYLGLWQGQNAAPSVKDGQAAVAAVIVDPTALNAAAGEVAGLSVTITEAMAVFRAHTAAVDRQSDKIHDLEGGIEKLRDQLVHVAANMK</sequence>
<keyword evidence="1" id="KW-1133">Transmembrane helix</keyword>
<dbReference type="Proteomes" id="UP000474802">
    <property type="component" value="Unassembled WGS sequence"/>
</dbReference>
<keyword evidence="1" id="KW-0812">Transmembrane</keyword>
<evidence type="ECO:0000313" key="2">
    <source>
        <dbReference type="EMBL" id="NGP18938.1"/>
    </source>
</evidence>
<dbReference type="RefSeq" id="WP_164535199.1">
    <property type="nucleotide sequence ID" value="NZ_JAALFG010000004.1"/>
</dbReference>
<organism evidence="2 3">
    <name type="scientific">Devosia aurantiaca</name>
    <dbReference type="NCBI Taxonomy" id="2714858"/>
    <lineage>
        <taxon>Bacteria</taxon>
        <taxon>Pseudomonadati</taxon>
        <taxon>Pseudomonadota</taxon>
        <taxon>Alphaproteobacteria</taxon>
        <taxon>Hyphomicrobiales</taxon>
        <taxon>Devosiaceae</taxon>
        <taxon>Devosia</taxon>
    </lineage>
</organism>
<reference evidence="2 3" key="2">
    <citation type="submission" date="2020-03" db="EMBL/GenBank/DDBJ databases">
        <title>Devosia chinhatensis sp. nov., isolated from a hexachlorocyclohexane (HCH) dump site in India.</title>
        <authorList>
            <person name="Kumar M."/>
            <person name="Lal R."/>
        </authorList>
    </citation>
    <scope>NUCLEOTIDE SEQUENCE [LARGE SCALE GENOMIC DNA]</scope>
    <source>
        <strain evidence="2 3">H239</strain>
    </source>
</reference>
<feature type="transmembrane region" description="Helical" evidence="1">
    <location>
        <begin position="12"/>
        <end position="32"/>
    </location>
</feature>
<comment type="caution">
    <text evidence="2">The sequence shown here is derived from an EMBL/GenBank/DDBJ whole genome shotgun (WGS) entry which is preliminary data.</text>
</comment>
<dbReference type="EMBL" id="JAALFG010000004">
    <property type="protein sequence ID" value="NGP18938.1"/>
    <property type="molecule type" value="Genomic_DNA"/>
</dbReference>